<dbReference type="AlphaFoldDB" id="A0A4Z2J4U0"/>
<proteinExistence type="predicted"/>
<feature type="compositionally biased region" description="Basic and acidic residues" evidence="1">
    <location>
        <begin position="94"/>
        <end position="114"/>
    </location>
</feature>
<organism evidence="2 3">
    <name type="scientific">Liparis tanakae</name>
    <name type="common">Tanaka's snailfish</name>
    <dbReference type="NCBI Taxonomy" id="230148"/>
    <lineage>
        <taxon>Eukaryota</taxon>
        <taxon>Metazoa</taxon>
        <taxon>Chordata</taxon>
        <taxon>Craniata</taxon>
        <taxon>Vertebrata</taxon>
        <taxon>Euteleostomi</taxon>
        <taxon>Actinopterygii</taxon>
        <taxon>Neopterygii</taxon>
        <taxon>Teleostei</taxon>
        <taxon>Neoteleostei</taxon>
        <taxon>Acanthomorphata</taxon>
        <taxon>Eupercaria</taxon>
        <taxon>Perciformes</taxon>
        <taxon>Cottioidei</taxon>
        <taxon>Cottales</taxon>
        <taxon>Liparidae</taxon>
        <taxon>Liparis</taxon>
    </lineage>
</organism>
<evidence type="ECO:0000313" key="2">
    <source>
        <dbReference type="EMBL" id="TNN84708.1"/>
    </source>
</evidence>
<protein>
    <submittedName>
        <fullName evidence="2">Uncharacterized protein</fullName>
    </submittedName>
</protein>
<feature type="region of interest" description="Disordered" evidence="1">
    <location>
        <begin position="82"/>
        <end position="114"/>
    </location>
</feature>
<evidence type="ECO:0000256" key="1">
    <source>
        <dbReference type="SAM" id="MobiDB-lite"/>
    </source>
</evidence>
<evidence type="ECO:0000313" key="3">
    <source>
        <dbReference type="Proteomes" id="UP000314294"/>
    </source>
</evidence>
<sequence length="161" mass="17773">MRRFLTPQRWKLQLQEGRAGTMLASREGEAEPKHTGAATQRRTRLGNREVICSDARAVWPGFSQRGTCRASRSSRTVLCCQTPSSSVTAPTVEESSRQERKGGEEREQTEGEEWRSLEAVVGPMQVWVTPSPVTAETKGTDVIGCDRSLTSNCSNHSAVHN</sequence>
<comment type="caution">
    <text evidence="2">The sequence shown here is derived from an EMBL/GenBank/DDBJ whole genome shotgun (WGS) entry which is preliminary data.</text>
</comment>
<dbReference type="Proteomes" id="UP000314294">
    <property type="component" value="Unassembled WGS sequence"/>
</dbReference>
<name>A0A4Z2J4U0_9TELE</name>
<accession>A0A4Z2J4U0</accession>
<dbReference type="EMBL" id="SRLO01000025">
    <property type="protein sequence ID" value="TNN84708.1"/>
    <property type="molecule type" value="Genomic_DNA"/>
</dbReference>
<reference evidence="2 3" key="1">
    <citation type="submission" date="2019-03" db="EMBL/GenBank/DDBJ databases">
        <title>First draft genome of Liparis tanakae, snailfish: a comprehensive survey of snailfish specific genes.</title>
        <authorList>
            <person name="Kim W."/>
            <person name="Song I."/>
            <person name="Jeong J.-H."/>
            <person name="Kim D."/>
            <person name="Kim S."/>
            <person name="Ryu S."/>
            <person name="Song J.Y."/>
            <person name="Lee S.K."/>
        </authorList>
    </citation>
    <scope>NUCLEOTIDE SEQUENCE [LARGE SCALE GENOMIC DNA]</scope>
    <source>
        <tissue evidence="2">Muscle</tissue>
    </source>
</reference>
<gene>
    <name evidence="2" type="ORF">EYF80_005123</name>
</gene>
<keyword evidence="3" id="KW-1185">Reference proteome</keyword>